<feature type="non-terminal residue" evidence="1">
    <location>
        <position position="1"/>
    </location>
</feature>
<dbReference type="Proteomes" id="UP000295390">
    <property type="component" value="Unassembled WGS sequence"/>
</dbReference>
<evidence type="ECO:0000313" key="2">
    <source>
        <dbReference type="Proteomes" id="UP000295390"/>
    </source>
</evidence>
<dbReference type="AlphaFoldDB" id="A0A4R6TDC2"/>
<reference evidence="1 2" key="1">
    <citation type="submission" date="2019-03" db="EMBL/GenBank/DDBJ databases">
        <title>Genomic Encyclopedia of Type Strains, Phase III (KMG-III): the genomes of soil and plant-associated and newly described type strains.</title>
        <authorList>
            <person name="Whitman W."/>
        </authorList>
    </citation>
    <scope>NUCLEOTIDE SEQUENCE [LARGE SCALE GENOMIC DNA]</scope>
    <source>
        <strain evidence="1 2">CECT 8283</strain>
    </source>
</reference>
<comment type="caution">
    <text evidence="1">The sequence shown here is derived from an EMBL/GenBank/DDBJ whole genome shotgun (WGS) entry which is preliminary data.</text>
</comment>
<accession>A0A4R6TDC2</accession>
<evidence type="ECO:0000313" key="1">
    <source>
        <dbReference type="EMBL" id="TDQ25824.1"/>
    </source>
</evidence>
<gene>
    <name evidence="1" type="ORF">DFQ07_2255</name>
</gene>
<protein>
    <recommendedName>
        <fullName evidence="3">OmpA-like domain-containing protein</fullName>
    </recommendedName>
</protein>
<sequence>VNKCSNGVQCTEEEHQENRRSKFIIVNDYK</sequence>
<evidence type="ECO:0008006" key="3">
    <source>
        <dbReference type="Google" id="ProtNLM"/>
    </source>
</evidence>
<organism evidence="1 2">
    <name type="scientific">Tenacibaculum caenipelagi</name>
    <dbReference type="NCBI Taxonomy" id="1325435"/>
    <lineage>
        <taxon>Bacteria</taxon>
        <taxon>Pseudomonadati</taxon>
        <taxon>Bacteroidota</taxon>
        <taxon>Flavobacteriia</taxon>
        <taxon>Flavobacteriales</taxon>
        <taxon>Flavobacteriaceae</taxon>
        <taxon>Tenacibaculum</taxon>
    </lineage>
</organism>
<name>A0A4R6TDC2_9FLAO</name>
<dbReference type="EMBL" id="SNYH01000004">
    <property type="protein sequence ID" value="TDQ25824.1"/>
    <property type="molecule type" value="Genomic_DNA"/>
</dbReference>
<keyword evidence="2" id="KW-1185">Reference proteome</keyword>
<proteinExistence type="predicted"/>